<evidence type="ECO:0000259" key="1">
    <source>
        <dbReference type="Pfam" id="PF20576"/>
    </source>
</evidence>
<accession>A0A202EDH5</accession>
<dbReference type="Pfam" id="PF20576">
    <property type="entry name" value="HEWD"/>
    <property type="match status" value="1"/>
</dbReference>
<dbReference type="RefSeq" id="WP_054863112.1">
    <property type="nucleotide sequence ID" value="NZ_MWPH01000001.1"/>
</dbReference>
<name>A0A202EDH5_9EURY</name>
<dbReference type="Proteomes" id="UP000196084">
    <property type="component" value="Unassembled WGS sequence"/>
</dbReference>
<proteinExistence type="predicted"/>
<organism evidence="2 3">
    <name type="scientific">Natronolimnobius baerhuensis</name>
    <dbReference type="NCBI Taxonomy" id="253108"/>
    <lineage>
        <taxon>Archaea</taxon>
        <taxon>Methanobacteriati</taxon>
        <taxon>Methanobacteriota</taxon>
        <taxon>Stenosarchaea group</taxon>
        <taxon>Halobacteria</taxon>
        <taxon>Halobacteriales</taxon>
        <taxon>Natrialbaceae</taxon>
        <taxon>Natronolimnobius</taxon>
    </lineage>
</organism>
<gene>
    <name evidence="2" type="ORF">B2G88_05595</name>
</gene>
<evidence type="ECO:0000313" key="2">
    <source>
        <dbReference type="EMBL" id="OVE86257.1"/>
    </source>
</evidence>
<protein>
    <recommendedName>
        <fullName evidence="1">HEWD domain-containing protein</fullName>
    </recommendedName>
</protein>
<dbReference type="InterPro" id="IPR046782">
    <property type="entry name" value="HEWD"/>
</dbReference>
<sequence>MSAQVRSPTARVCERCGREERWDDELGAWQLARKDGKKLVGSPHCLHEWDINGTFNPVADE</sequence>
<dbReference type="EMBL" id="MWPH01000001">
    <property type="protein sequence ID" value="OVE86257.1"/>
    <property type="molecule type" value="Genomic_DNA"/>
</dbReference>
<keyword evidence="3" id="KW-1185">Reference proteome</keyword>
<dbReference type="AlphaFoldDB" id="A0A202EDH5"/>
<comment type="caution">
    <text evidence="2">The sequence shown here is derived from an EMBL/GenBank/DDBJ whole genome shotgun (WGS) entry which is preliminary data.</text>
</comment>
<evidence type="ECO:0000313" key="3">
    <source>
        <dbReference type="Proteomes" id="UP000196084"/>
    </source>
</evidence>
<feature type="domain" description="HEWD" evidence="1">
    <location>
        <begin position="1"/>
        <end position="60"/>
    </location>
</feature>
<reference evidence="2 3" key="1">
    <citation type="submission" date="2017-02" db="EMBL/GenBank/DDBJ databases">
        <title>Natronthermophilus aegyptiacus gen. nov.,sp. nov., an aerobic, extremely halophilic alkalithermophilic archaeon isolated from the athalassohaline Wadi An Natrun, Egypt.</title>
        <authorList>
            <person name="Zhao B."/>
        </authorList>
    </citation>
    <scope>NUCLEOTIDE SEQUENCE [LARGE SCALE GENOMIC DNA]</scope>
    <source>
        <strain evidence="2 3">CGMCC 1.3597</strain>
    </source>
</reference>
<dbReference type="OrthoDB" id="212207at2157"/>